<evidence type="ECO:0000256" key="1">
    <source>
        <dbReference type="SAM" id="MobiDB-lite"/>
    </source>
</evidence>
<organism evidence="2 3">
    <name type="scientific">Undibacterium hunanense</name>
    <dbReference type="NCBI Taxonomy" id="2762292"/>
    <lineage>
        <taxon>Bacteria</taxon>
        <taxon>Pseudomonadati</taxon>
        <taxon>Pseudomonadota</taxon>
        <taxon>Betaproteobacteria</taxon>
        <taxon>Burkholderiales</taxon>
        <taxon>Oxalobacteraceae</taxon>
        <taxon>Undibacterium</taxon>
    </lineage>
</organism>
<name>A0ABR6ZUK8_9BURK</name>
<dbReference type="Proteomes" id="UP000650424">
    <property type="component" value="Unassembled WGS sequence"/>
</dbReference>
<reference evidence="2 3" key="1">
    <citation type="submission" date="2020-08" db="EMBL/GenBank/DDBJ databases">
        <title>Novel species isolated from subtropical streams in China.</title>
        <authorList>
            <person name="Lu H."/>
        </authorList>
    </citation>
    <scope>NUCLEOTIDE SEQUENCE [LARGE SCALE GENOMIC DNA]</scope>
    <source>
        <strain evidence="2 3">CY18W</strain>
    </source>
</reference>
<evidence type="ECO:0000313" key="2">
    <source>
        <dbReference type="EMBL" id="MBC3919572.1"/>
    </source>
</evidence>
<gene>
    <name evidence="2" type="ORF">H8L32_18945</name>
</gene>
<dbReference type="EMBL" id="JACOGF010000010">
    <property type="protein sequence ID" value="MBC3919572.1"/>
    <property type="molecule type" value="Genomic_DNA"/>
</dbReference>
<keyword evidence="3" id="KW-1185">Reference proteome</keyword>
<evidence type="ECO:0000313" key="3">
    <source>
        <dbReference type="Proteomes" id="UP000650424"/>
    </source>
</evidence>
<dbReference type="RefSeq" id="WP_186948833.1">
    <property type="nucleotide sequence ID" value="NZ_JACOGF010000010.1"/>
</dbReference>
<accession>A0ABR6ZUK8</accession>
<protein>
    <submittedName>
        <fullName evidence="2">DUF2799 domain-containing protein</fullName>
    </submittedName>
</protein>
<sequence>MYLISNPGQRVILAAVLAVGFLLSGCQSTVNRVNDCKLGDWVTIGSKDGAEGLDKRFDDRRRFCSLIDGDKIKAESASNYEQGWVQGNQIFWSRLGREDGRNARGISYFDTQIKSDVVGRNSTPLNRPAYEQGWQQGNADYWYQTGLQDGKAGRNAGEEAARARSGAAIGFQAPSYQRGWADGNYAYWQQMGYQDAHDGIPDSELASRVRTATASGLQIREDAYHIGWNREIVEYWKNLGWNDAVSGRDIHTRRDDAKRRGLKIFELEYQQKWEQRLLQYWTDAGNSDGYGHPNQLEQRMANARRDNVFVIAQTRDVYEQAWISQNARYCTVDNAFNWGRENKGMAIEVCNISLQGSLRRAILGGQDYEELSRKYNQTHADLLTHEDRHTDAERKLRRLEQDIKRDQDDKNRPKTEDNANIDRKRERERRELQEFLSANRRRIDDLRAWEFRYDQQMRQIKRDLYL</sequence>
<comment type="caution">
    <text evidence="2">The sequence shown here is derived from an EMBL/GenBank/DDBJ whole genome shotgun (WGS) entry which is preliminary data.</text>
</comment>
<proteinExistence type="predicted"/>
<feature type="region of interest" description="Disordered" evidence="1">
    <location>
        <begin position="400"/>
        <end position="426"/>
    </location>
</feature>